<evidence type="ECO:0000313" key="3">
    <source>
        <dbReference type="Proteomes" id="UP000030763"/>
    </source>
</evidence>
<reference evidence="2" key="1">
    <citation type="submission" date="2013-10" db="EMBL/GenBank/DDBJ databases">
        <title>Genomic analysis of the causative agents of coccidiosis in chickens.</title>
        <authorList>
            <person name="Reid A.J."/>
            <person name="Blake D."/>
            <person name="Billington K."/>
            <person name="Browne H."/>
            <person name="Dunn M."/>
            <person name="Hung S."/>
            <person name="Kawahara F."/>
            <person name="Miranda-Saavedra D."/>
            <person name="Mourier T."/>
            <person name="Nagra H."/>
            <person name="Otto T.D."/>
            <person name="Rawlings N."/>
            <person name="Sanchez A."/>
            <person name="Sanders M."/>
            <person name="Subramaniam C."/>
            <person name="Tay Y."/>
            <person name="Dear P."/>
            <person name="Doerig C."/>
            <person name="Gruber A."/>
            <person name="Parkinson J."/>
            <person name="Shirley M."/>
            <person name="Wan K.L."/>
            <person name="Berriman M."/>
            <person name="Tomley F."/>
            <person name="Pain A."/>
        </authorList>
    </citation>
    <scope>NUCLEOTIDE SEQUENCE [LARGE SCALE GENOMIC DNA]</scope>
    <source>
        <strain evidence="2">Weybridge</strain>
    </source>
</reference>
<organism evidence="2 3">
    <name type="scientific">Eimeria maxima</name>
    <name type="common">Coccidian parasite</name>
    <dbReference type="NCBI Taxonomy" id="5804"/>
    <lineage>
        <taxon>Eukaryota</taxon>
        <taxon>Sar</taxon>
        <taxon>Alveolata</taxon>
        <taxon>Apicomplexa</taxon>
        <taxon>Conoidasida</taxon>
        <taxon>Coccidia</taxon>
        <taxon>Eucoccidiorida</taxon>
        <taxon>Eimeriorina</taxon>
        <taxon>Eimeriidae</taxon>
        <taxon>Eimeria</taxon>
    </lineage>
</organism>
<keyword evidence="3" id="KW-1185">Reference proteome</keyword>
<proteinExistence type="predicted"/>
<feature type="region of interest" description="Disordered" evidence="1">
    <location>
        <begin position="740"/>
        <end position="762"/>
    </location>
</feature>
<dbReference type="RefSeq" id="XP_013336475.1">
    <property type="nucleotide sequence ID" value="XM_013481021.1"/>
</dbReference>
<evidence type="ECO:0000256" key="1">
    <source>
        <dbReference type="SAM" id="MobiDB-lite"/>
    </source>
</evidence>
<name>U6MDS5_EIMMA</name>
<dbReference type="OMA" id="ITHDCIS"/>
<feature type="region of interest" description="Disordered" evidence="1">
    <location>
        <begin position="693"/>
        <end position="722"/>
    </location>
</feature>
<dbReference type="Proteomes" id="UP000030763">
    <property type="component" value="Unassembled WGS sequence"/>
</dbReference>
<accession>U6MDS5</accession>
<reference evidence="2" key="2">
    <citation type="submission" date="2013-10" db="EMBL/GenBank/DDBJ databases">
        <authorList>
            <person name="Aslett M."/>
        </authorList>
    </citation>
    <scope>NUCLEOTIDE SEQUENCE [LARGE SCALE GENOMIC DNA]</scope>
    <source>
        <strain evidence="2">Weybridge</strain>
    </source>
</reference>
<dbReference type="GeneID" id="25336501"/>
<feature type="compositionally biased region" description="Basic and acidic residues" evidence="1">
    <location>
        <begin position="184"/>
        <end position="194"/>
    </location>
</feature>
<feature type="region of interest" description="Disordered" evidence="1">
    <location>
        <begin position="174"/>
        <end position="214"/>
    </location>
</feature>
<dbReference type="AlphaFoldDB" id="U6MDS5"/>
<dbReference type="EMBL" id="HG720885">
    <property type="protein sequence ID" value="CDJ59830.1"/>
    <property type="molecule type" value="Genomic_DNA"/>
</dbReference>
<feature type="compositionally biased region" description="Low complexity" evidence="1">
    <location>
        <begin position="525"/>
        <end position="563"/>
    </location>
</feature>
<feature type="region of interest" description="Disordered" evidence="1">
    <location>
        <begin position="525"/>
        <end position="588"/>
    </location>
</feature>
<protein>
    <submittedName>
        <fullName evidence="2">Uncharacterized protein</fullName>
    </submittedName>
</protein>
<feature type="region of interest" description="Disordered" evidence="1">
    <location>
        <begin position="271"/>
        <end position="328"/>
    </location>
</feature>
<sequence length="762" mass="80624">MANLRGVALEVPVNSPTFPVAPEGGCENSPKGTLHAYAALSEAPSSSPYQRMGGAALEPPAESAAAAVGIYAAAGDYLQRAAEQILNGESCTGANAVTATTNACHVKSFEEIISSGAGHSAVAAGKRRRSTRAACIQHAAESCSFNDTQGVINRVGNPRDNACGALAVPQGTLWPSISAQPLPDNDRDAEERTGTSRPLSEETGTAEKALGGKRRIRPTRRYEEYMLQASLVAGESRRQKQNSKAAVSKCNIRLSVTSKQEPDTRMTVSAWLGVPSGGKRTAKTPPRLACTETPPQGPMVHADRGDPPQAPSKRQSSGTPNGGIDETSGGVVALKSALRTQRRAAAAAAAAKRATAAAATGMTVSAASAVSFAVTAPFVGEEAPSRDSEKEAFLDVCFEAFFGQAVEFLNSEAEAVAQSPITHDCISLLPSKQSAIRGETLDISRQPTMAAELALGRQTLQQPTKHQLLADIPLLPLFTATLQQLTTEADADGALAAPKSTGSMGEPKNDTGKCFARAAEAPAQRPAVKAAFPQVAVHRQQQQQAQQHGQQQEHQQQELNQHAAQRRTTVAPPSSGDEEGPSSQGTRVAGRALRMQQLAEVHFLQVDCERQYKVSVVKELQAVAALCSCAASRSICMQPDCMETNPSCNICLSPVKRLQVQQDMLGERFQQLTLLEHLHMLVRVRSILSTGLETGSGEEATETAARKKTHKTRKDTFPAPADVFNESAVNARGYMLVEDRQNLQADASTGDTERDSSAAGTS</sequence>
<dbReference type="VEuPathDB" id="ToxoDB:EMWEY_00025150"/>
<gene>
    <name evidence="2" type="ORF">EMWEY_00025150</name>
</gene>
<evidence type="ECO:0000313" key="2">
    <source>
        <dbReference type="EMBL" id="CDJ59830.1"/>
    </source>
</evidence>